<dbReference type="GO" id="GO:0004523">
    <property type="term" value="F:RNA-DNA hybrid ribonuclease activity"/>
    <property type="evidence" value="ECO:0007669"/>
    <property type="project" value="InterPro"/>
</dbReference>
<dbReference type="Proteomes" id="UP000026915">
    <property type="component" value="Chromosome 2"/>
</dbReference>
<keyword evidence="3" id="KW-1185">Reference proteome</keyword>
<organism evidence="2 3">
    <name type="scientific">Theobroma cacao</name>
    <name type="common">Cacao</name>
    <name type="synonym">Cocoa</name>
    <dbReference type="NCBI Taxonomy" id="3641"/>
    <lineage>
        <taxon>Eukaryota</taxon>
        <taxon>Viridiplantae</taxon>
        <taxon>Streptophyta</taxon>
        <taxon>Embryophyta</taxon>
        <taxon>Tracheophyta</taxon>
        <taxon>Spermatophyta</taxon>
        <taxon>Magnoliopsida</taxon>
        <taxon>eudicotyledons</taxon>
        <taxon>Gunneridae</taxon>
        <taxon>Pentapetalae</taxon>
        <taxon>rosids</taxon>
        <taxon>malvids</taxon>
        <taxon>Malvales</taxon>
        <taxon>Malvaceae</taxon>
        <taxon>Byttnerioideae</taxon>
        <taxon>Theobroma</taxon>
    </lineage>
</organism>
<dbReference type="InterPro" id="IPR002156">
    <property type="entry name" value="RNaseH_domain"/>
</dbReference>
<dbReference type="EMBL" id="CM001880">
    <property type="protein sequence ID" value="EOY00621.1"/>
    <property type="molecule type" value="Genomic_DNA"/>
</dbReference>
<evidence type="ECO:0000259" key="1">
    <source>
        <dbReference type="Pfam" id="PF13456"/>
    </source>
</evidence>
<evidence type="ECO:0000313" key="2">
    <source>
        <dbReference type="EMBL" id="EOY00621.1"/>
    </source>
</evidence>
<evidence type="ECO:0000313" key="3">
    <source>
        <dbReference type="Proteomes" id="UP000026915"/>
    </source>
</evidence>
<dbReference type="GO" id="GO:0003676">
    <property type="term" value="F:nucleic acid binding"/>
    <property type="evidence" value="ECO:0007669"/>
    <property type="project" value="InterPro"/>
</dbReference>
<dbReference type="InParanoid" id="A0A061E6N7"/>
<dbReference type="SUPFAM" id="SSF53098">
    <property type="entry name" value="Ribonuclease H-like"/>
    <property type="match status" value="1"/>
</dbReference>
<gene>
    <name evidence="2" type="ORF">TCM_010509</name>
</gene>
<accession>A0A061E6N7</accession>
<reference evidence="2 3" key="1">
    <citation type="journal article" date="2013" name="Genome Biol.">
        <title>The genome sequence of the most widely cultivated cacao type and its use to identify candidate genes regulating pod color.</title>
        <authorList>
            <person name="Motamayor J.C."/>
            <person name="Mockaitis K."/>
            <person name="Schmutz J."/>
            <person name="Haiminen N."/>
            <person name="Iii D.L."/>
            <person name="Cornejo O."/>
            <person name="Findley S.D."/>
            <person name="Zheng P."/>
            <person name="Utro F."/>
            <person name="Royaert S."/>
            <person name="Saski C."/>
            <person name="Jenkins J."/>
            <person name="Podicheti R."/>
            <person name="Zhao M."/>
            <person name="Scheffler B.E."/>
            <person name="Stack J.C."/>
            <person name="Feltus F.A."/>
            <person name="Mustiga G.M."/>
            <person name="Amores F."/>
            <person name="Phillips W."/>
            <person name="Marelli J.P."/>
            <person name="May G.D."/>
            <person name="Shapiro H."/>
            <person name="Ma J."/>
            <person name="Bustamante C.D."/>
            <person name="Schnell R.J."/>
            <person name="Main D."/>
            <person name="Gilbert D."/>
            <person name="Parida L."/>
            <person name="Kuhn D.N."/>
        </authorList>
    </citation>
    <scope>NUCLEOTIDE SEQUENCE [LARGE SCALE GENOMIC DNA]</scope>
    <source>
        <strain evidence="3">cv. Matina 1-6</strain>
    </source>
</reference>
<name>A0A061E6N7_THECC</name>
<dbReference type="AlphaFoldDB" id="A0A061E6N7"/>
<dbReference type="Gramene" id="EOY00621">
    <property type="protein sequence ID" value="EOY00621"/>
    <property type="gene ID" value="TCM_010509"/>
</dbReference>
<protein>
    <recommendedName>
        <fullName evidence="1">RNase H type-1 domain-containing protein</fullName>
    </recommendedName>
</protein>
<feature type="domain" description="RNase H type-1" evidence="1">
    <location>
        <begin position="55"/>
        <end position="132"/>
    </location>
</feature>
<dbReference type="Pfam" id="PF13456">
    <property type="entry name" value="RVT_3"/>
    <property type="match status" value="1"/>
</dbReference>
<sequence length="137" mass="15307">MGYAIIKQYREANVSVTSGENGVMRLSLDMLTRMQGNLLYSDVTVFDFNDAKFVGVGFIVCNDDEDIILASANHQIYGSSVEEVELMALAWSLSCCILENVKVRHVLTDCLNVVNWVCTNKVNGGLRNIIEDYNEKC</sequence>
<dbReference type="InterPro" id="IPR012337">
    <property type="entry name" value="RNaseH-like_sf"/>
</dbReference>
<dbReference type="HOGENOM" id="CLU_1868843_0_0_1"/>
<proteinExistence type="predicted"/>